<evidence type="ECO:0000313" key="3">
    <source>
        <dbReference type="EMBL" id="UQS84462.1"/>
    </source>
</evidence>
<keyword evidence="1" id="KW-0732">Signal</keyword>
<feature type="domain" description="Solute-binding protein family 5" evidence="2">
    <location>
        <begin position="113"/>
        <end position="506"/>
    </location>
</feature>
<feature type="signal peptide" evidence="1">
    <location>
        <begin position="1"/>
        <end position="21"/>
    </location>
</feature>
<dbReference type="InterPro" id="IPR030678">
    <property type="entry name" value="Peptide/Ni-bd"/>
</dbReference>
<dbReference type="PIRSF" id="PIRSF002741">
    <property type="entry name" value="MppA"/>
    <property type="match status" value="1"/>
</dbReference>
<dbReference type="RefSeq" id="WP_249510448.1">
    <property type="nucleotide sequence ID" value="NZ_CP093362.1"/>
</dbReference>
<dbReference type="Pfam" id="PF00496">
    <property type="entry name" value="SBP_bac_5"/>
    <property type="match status" value="1"/>
</dbReference>
<dbReference type="InterPro" id="IPR000914">
    <property type="entry name" value="SBP_5_dom"/>
</dbReference>
<dbReference type="Proteomes" id="UP000831859">
    <property type="component" value="Chromosome"/>
</dbReference>
<organism evidence="3 4">
    <name type="scientific">Apilactobacillus apisilvae</name>
    <dbReference type="NCBI Taxonomy" id="2923364"/>
    <lineage>
        <taxon>Bacteria</taxon>
        <taxon>Bacillati</taxon>
        <taxon>Bacillota</taxon>
        <taxon>Bacilli</taxon>
        <taxon>Lactobacillales</taxon>
        <taxon>Lactobacillaceae</taxon>
        <taxon>Apilactobacillus</taxon>
    </lineage>
</organism>
<sequence>MKKYKKWVAAGLTMASALALAACSNSDNSEVKSGYKPSVKMDSAYNNTAKSSSTYNNGTLKVAEYNSSPFAGISSPALMTNGEDQDVYSPGLSSLFKTDADNKIVDGGMANLKLDKSAKTATITLRKNAKWSNGMPVTAKDVEYAYEVIASPDTTSQQYSDDWKAIDGMEAFHSGKAKTISGITMPDGEKGNVVKIQYNKFAPALKFGGNSFMWSSPEPYEYEKNVPIAKLGSSSQVRKDPIFAGPYKLSKQVTGESTSWVPNKFYYGKKAQIKNITIQVVNENNFYSSLKDKQFDFSISGGISTEYPKVKQLSDYTTVGTVGTSFGYIGFNLGHMDTKTQTNVMDKNSKMSNLKLRQAMMYALDIGALRKKFNNGLAWQPNSLISPYYKNYYNSKSPRYTLNVDKANKLLDEAGYKKQGKWRVQPNGKPLTINYGTMTGTPASEAQDNYYLQQWRKVGLNVNYASGRPMDMNKLYAILQKPKQNEVDVFSGGFSTNSEPTPTGLFGAGAAFNMGHFATDKNTELLNNMNNAKSWDDSYRAQQFKDWQTYMQNQAAYVPVTMSLSWTPVNKRVKGYDARPTDTEFWSNLSLTNSDPE</sequence>
<feature type="chain" id="PRO_5045661141" evidence="1">
    <location>
        <begin position="22"/>
        <end position="597"/>
    </location>
</feature>
<dbReference type="EMBL" id="CP093362">
    <property type="protein sequence ID" value="UQS84462.1"/>
    <property type="molecule type" value="Genomic_DNA"/>
</dbReference>
<dbReference type="SUPFAM" id="SSF53850">
    <property type="entry name" value="Periplasmic binding protein-like II"/>
    <property type="match status" value="1"/>
</dbReference>
<accession>A0ABY4PGJ4</accession>
<evidence type="ECO:0000259" key="2">
    <source>
        <dbReference type="Pfam" id="PF00496"/>
    </source>
</evidence>
<gene>
    <name evidence="3" type="ORF">MOO46_04195</name>
</gene>
<proteinExistence type="predicted"/>
<dbReference type="InterPro" id="IPR039424">
    <property type="entry name" value="SBP_5"/>
</dbReference>
<keyword evidence="4" id="KW-1185">Reference proteome</keyword>
<name>A0ABY4PGJ4_9LACO</name>
<reference evidence="3 4" key="1">
    <citation type="journal article" date="2022" name="Int. J. Syst. Evol. Microbiol.">
        <title>Apilactobacillus apisilvae sp. nov., Nicolia spurrieriana gen. nov. sp. nov., Bombilactobacillus folatiphilus sp. nov. and Bombilactobacillus thymidiniphilus sp. nov., four new lactic acid bacterial isolates from stingless bees Tetragonula carbonaria and Austroplebeia australis.</title>
        <authorList>
            <person name="Oliphant S.A."/>
            <person name="Watson-Haigh N.S."/>
            <person name="Sumby K.M."/>
            <person name="Gardner J."/>
            <person name="Groom S."/>
            <person name="Jiranek V."/>
        </authorList>
    </citation>
    <scope>NUCLEOTIDE SEQUENCE [LARGE SCALE GENOMIC DNA]</scope>
    <source>
        <strain evidence="3 4">SG5_A10</strain>
    </source>
</reference>
<dbReference type="PROSITE" id="PS51257">
    <property type="entry name" value="PROKAR_LIPOPROTEIN"/>
    <property type="match status" value="1"/>
</dbReference>
<evidence type="ECO:0000256" key="1">
    <source>
        <dbReference type="SAM" id="SignalP"/>
    </source>
</evidence>
<evidence type="ECO:0000313" key="4">
    <source>
        <dbReference type="Proteomes" id="UP000831859"/>
    </source>
</evidence>
<dbReference type="Gene3D" id="3.40.190.10">
    <property type="entry name" value="Periplasmic binding protein-like II"/>
    <property type="match status" value="1"/>
</dbReference>
<protein>
    <submittedName>
        <fullName evidence="3">ABC transporter substrate-binding protein</fullName>
    </submittedName>
</protein>
<dbReference type="PANTHER" id="PTHR30290">
    <property type="entry name" value="PERIPLASMIC BINDING COMPONENT OF ABC TRANSPORTER"/>
    <property type="match status" value="1"/>
</dbReference>
<dbReference type="Gene3D" id="3.10.105.10">
    <property type="entry name" value="Dipeptide-binding Protein, Domain 3"/>
    <property type="match status" value="1"/>
</dbReference>